<protein>
    <recommendedName>
        <fullName evidence="14">Cytochrome P450</fullName>
    </recommendedName>
</protein>
<evidence type="ECO:0000256" key="7">
    <source>
        <dbReference type="ARBA" id="ARBA00023002"/>
    </source>
</evidence>
<dbReference type="Gene3D" id="1.10.630.10">
    <property type="entry name" value="Cytochrome P450"/>
    <property type="match status" value="1"/>
</dbReference>
<keyword evidence="10" id="KW-0472">Membrane</keyword>
<dbReference type="InterPro" id="IPR050665">
    <property type="entry name" value="Cytochrome_P450_Monooxygen"/>
</dbReference>
<dbReference type="Proteomes" id="UP000826271">
    <property type="component" value="Unassembled WGS sequence"/>
</dbReference>
<evidence type="ECO:0000256" key="11">
    <source>
        <dbReference type="RuleBase" id="RU000461"/>
    </source>
</evidence>
<evidence type="ECO:0000256" key="6">
    <source>
        <dbReference type="ARBA" id="ARBA00022989"/>
    </source>
</evidence>
<comment type="subcellular location">
    <subcellularLocation>
        <location evidence="1">Membrane</location>
    </subcellularLocation>
</comment>
<dbReference type="EMBL" id="WHWC01000005">
    <property type="protein sequence ID" value="KAG8383012.1"/>
    <property type="molecule type" value="Genomic_DNA"/>
</dbReference>
<dbReference type="InterPro" id="IPR017972">
    <property type="entry name" value="Cyt_P450_CS"/>
</dbReference>
<keyword evidence="6" id="KW-1133">Transmembrane helix</keyword>
<evidence type="ECO:0000313" key="13">
    <source>
        <dbReference type="Proteomes" id="UP000826271"/>
    </source>
</evidence>
<dbReference type="PROSITE" id="PS00086">
    <property type="entry name" value="CYTOCHROME_P450"/>
    <property type="match status" value="1"/>
</dbReference>
<evidence type="ECO:0000313" key="12">
    <source>
        <dbReference type="EMBL" id="KAG8383012.1"/>
    </source>
</evidence>
<keyword evidence="13" id="KW-1185">Reference proteome</keyword>
<dbReference type="PRINTS" id="PR00385">
    <property type="entry name" value="P450"/>
</dbReference>
<dbReference type="GO" id="GO:0020037">
    <property type="term" value="F:heme binding"/>
    <property type="evidence" value="ECO:0007669"/>
    <property type="project" value="InterPro"/>
</dbReference>
<keyword evidence="9 11" id="KW-0503">Monooxygenase</keyword>
<dbReference type="PANTHER" id="PTHR24282:SF270">
    <property type="entry name" value="CYTOCHROME P450 CYP749A22-LIKE"/>
    <property type="match status" value="1"/>
</dbReference>
<keyword evidence="5 11" id="KW-0479">Metal-binding</keyword>
<evidence type="ECO:0000256" key="9">
    <source>
        <dbReference type="ARBA" id="ARBA00023033"/>
    </source>
</evidence>
<evidence type="ECO:0000256" key="8">
    <source>
        <dbReference type="ARBA" id="ARBA00023004"/>
    </source>
</evidence>
<dbReference type="SUPFAM" id="SSF48264">
    <property type="entry name" value="Cytochrome P450"/>
    <property type="match status" value="1"/>
</dbReference>
<organism evidence="12 13">
    <name type="scientific">Buddleja alternifolia</name>
    <dbReference type="NCBI Taxonomy" id="168488"/>
    <lineage>
        <taxon>Eukaryota</taxon>
        <taxon>Viridiplantae</taxon>
        <taxon>Streptophyta</taxon>
        <taxon>Embryophyta</taxon>
        <taxon>Tracheophyta</taxon>
        <taxon>Spermatophyta</taxon>
        <taxon>Magnoliopsida</taxon>
        <taxon>eudicotyledons</taxon>
        <taxon>Gunneridae</taxon>
        <taxon>Pentapetalae</taxon>
        <taxon>asterids</taxon>
        <taxon>lamiids</taxon>
        <taxon>Lamiales</taxon>
        <taxon>Scrophulariaceae</taxon>
        <taxon>Buddlejeae</taxon>
        <taxon>Buddleja</taxon>
    </lineage>
</organism>
<dbReference type="GO" id="GO:0005506">
    <property type="term" value="F:iron ion binding"/>
    <property type="evidence" value="ECO:0007669"/>
    <property type="project" value="InterPro"/>
</dbReference>
<dbReference type="Pfam" id="PF00067">
    <property type="entry name" value="p450"/>
    <property type="match status" value="1"/>
</dbReference>
<accession>A0AAV6XSG3</accession>
<evidence type="ECO:0000256" key="4">
    <source>
        <dbReference type="ARBA" id="ARBA00022692"/>
    </source>
</evidence>
<sequence>MIIYETLRLYSPITTITRRIERKVKLRKYKFPANVDLIIPSLALHENLDKCGKDAHLFKSAREKATNGNAMAFFGFGFGPRICVGMNFASNEAKITLSMILQRYKFKLSPNYVHSPFVVLTSQPQHGVRILLQPL</sequence>
<comment type="similarity">
    <text evidence="2 11">Belongs to the cytochrome P450 family.</text>
</comment>
<evidence type="ECO:0008006" key="14">
    <source>
        <dbReference type="Google" id="ProtNLM"/>
    </source>
</evidence>
<name>A0AAV6XSG3_9LAMI</name>
<keyword evidence="8 11" id="KW-0408">Iron</keyword>
<evidence type="ECO:0000256" key="2">
    <source>
        <dbReference type="ARBA" id="ARBA00010617"/>
    </source>
</evidence>
<comment type="caution">
    <text evidence="12">The sequence shown here is derived from an EMBL/GenBank/DDBJ whole genome shotgun (WGS) entry which is preliminary data.</text>
</comment>
<dbReference type="AlphaFoldDB" id="A0AAV6XSG3"/>
<evidence type="ECO:0000256" key="3">
    <source>
        <dbReference type="ARBA" id="ARBA00022617"/>
    </source>
</evidence>
<keyword evidence="3 11" id="KW-0349">Heme</keyword>
<evidence type="ECO:0000256" key="5">
    <source>
        <dbReference type="ARBA" id="ARBA00022723"/>
    </source>
</evidence>
<reference evidence="12" key="1">
    <citation type="submission" date="2019-10" db="EMBL/GenBank/DDBJ databases">
        <authorList>
            <person name="Zhang R."/>
            <person name="Pan Y."/>
            <person name="Wang J."/>
            <person name="Ma R."/>
            <person name="Yu S."/>
        </authorList>
    </citation>
    <scope>NUCLEOTIDE SEQUENCE</scope>
    <source>
        <strain evidence="12">LA-IB0</strain>
        <tissue evidence="12">Leaf</tissue>
    </source>
</reference>
<proteinExistence type="inferred from homology"/>
<gene>
    <name evidence="12" type="ORF">BUALT_Bualt05G0139600</name>
</gene>
<evidence type="ECO:0000256" key="10">
    <source>
        <dbReference type="ARBA" id="ARBA00023136"/>
    </source>
</evidence>
<dbReference type="GO" id="GO:0004497">
    <property type="term" value="F:monooxygenase activity"/>
    <property type="evidence" value="ECO:0007669"/>
    <property type="project" value="UniProtKB-KW"/>
</dbReference>
<keyword evidence="4" id="KW-0812">Transmembrane</keyword>
<dbReference type="GO" id="GO:0016705">
    <property type="term" value="F:oxidoreductase activity, acting on paired donors, with incorporation or reduction of molecular oxygen"/>
    <property type="evidence" value="ECO:0007669"/>
    <property type="project" value="InterPro"/>
</dbReference>
<dbReference type="InterPro" id="IPR001128">
    <property type="entry name" value="Cyt_P450"/>
</dbReference>
<dbReference type="PANTHER" id="PTHR24282">
    <property type="entry name" value="CYTOCHROME P450 FAMILY MEMBER"/>
    <property type="match status" value="1"/>
</dbReference>
<dbReference type="GO" id="GO:0016020">
    <property type="term" value="C:membrane"/>
    <property type="evidence" value="ECO:0007669"/>
    <property type="project" value="UniProtKB-SubCell"/>
</dbReference>
<evidence type="ECO:0000256" key="1">
    <source>
        <dbReference type="ARBA" id="ARBA00004370"/>
    </source>
</evidence>
<keyword evidence="7 11" id="KW-0560">Oxidoreductase</keyword>
<dbReference type="InterPro" id="IPR036396">
    <property type="entry name" value="Cyt_P450_sf"/>
</dbReference>